<keyword evidence="1" id="KW-0378">Hydrolase</keyword>
<dbReference type="InterPro" id="IPR029058">
    <property type="entry name" value="AB_hydrolase_fold"/>
</dbReference>
<gene>
    <name evidence="1" type="ORF">AVDCRST_MAG59-2127</name>
</gene>
<dbReference type="Gene3D" id="3.40.50.1820">
    <property type="entry name" value="alpha/beta hydrolase"/>
    <property type="match status" value="1"/>
</dbReference>
<accession>A0A6J4UT62</accession>
<reference evidence="1" key="1">
    <citation type="submission" date="2020-02" db="EMBL/GenBank/DDBJ databases">
        <authorList>
            <person name="Meier V. D."/>
        </authorList>
    </citation>
    <scope>NUCLEOTIDE SEQUENCE</scope>
    <source>
        <strain evidence="1">AVDCRST_MAG59</strain>
    </source>
</reference>
<proteinExistence type="predicted"/>
<dbReference type="AlphaFoldDB" id="A0A6J4UT62"/>
<feature type="non-terminal residue" evidence="1">
    <location>
        <position position="1"/>
    </location>
</feature>
<dbReference type="GO" id="GO:0016787">
    <property type="term" value="F:hydrolase activity"/>
    <property type="evidence" value="ECO:0007669"/>
    <property type="project" value="UniProtKB-KW"/>
</dbReference>
<sequence length="84" mass="9151">CEDYRAAATLDAAHDEADRGTKRIACPVLALWAGRGPLPGWYDVPAVWREWADDVRGRAVGSGHYLAEEAPDEVLAELRAFVTG</sequence>
<dbReference type="EMBL" id="CADCWF010000132">
    <property type="protein sequence ID" value="CAA9555546.1"/>
    <property type="molecule type" value="Genomic_DNA"/>
</dbReference>
<evidence type="ECO:0000313" key="1">
    <source>
        <dbReference type="EMBL" id="CAA9555546.1"/>
    </source>
</evidence>
<protein>
    <submittedName>
        <fullName evidence="1">Alpha/beta hydrolase fold</fullName>
    </submittedName>
</protein>
<dbReference type="SUPFAM" id="SSF53474">
    <property type="entry name" value="alpha/beta-Hydrolases"/>
    <property type="match status" value="1"/>
</dbReference>
<organism evidence="1">
    <name type="scientific">uncultured Thermomicrobiales bacterium</name>
    <dbReference type="NCBI Taxonomy" id="1645740"/>
    <lineage>
        <taxon>Bacteria</taxon>
        <taxon>Pseudomonadati</taxon>
        <taxon>Thermomicrobiota</taxon>
        <taxon>Thermomicrobia</taxon>
        <taxon>Thermomicrobiales</taxon>
        <taxon>environmental samples</taxon>
    </lineage>
</organism>
<name>A0A6J4UT62_9BACT</name>